<dbReference type="PANTHER" id="PTHR38664">
    <property type="entry name" value="SLR0058 PROTEIN"/>
    <property type="match status" value="1"/>
</dbReference>
<dbReference type="NCBIfam" id="NF047773">
    <property type="entry name" value="phas_rel_Lepto"/>
    <property type="match status" value="1"/>
</dbReference>
<dbReference type="InterPro" id="IPR008769">
    <property type="entry name" value="PhaF_PhaI"/>
</dbReference>
<comment type="caution">
    <text evidence="1">The sequence shown here is derived from an EMBL/GenBank/DDBJ whole genome shotgun (WGS) entry which is preliminary data.</text>
</comment>
<reference evidence="1 2" key="1">
    <citation type="submission" date="2021-01" db="EMBL/GenBank/DDBJ databases">
        <title>Genomic Encyclopedia of Type Strains, Phase IV (KMG-IV): sequencing the most valuable type-strain genomes for metagenomic binning, comparative biology and taxonomic classification.</title>
        <authorList>
            <person name="Goeker M."/>
        </authorList>
    </citation>
    <scope>NUCLEOTIDE SEQUENCE [LARGE SCALE GENOMIC DNA]</scope>
    <source>
        <strain evidence="1 2">DSM 100968</strain>
    </source>
</reference>
<organism evidence="1 2">
    <name type="scientific">Sporolactobacillus spathodeae</name>
    <dbReference type="NCBI Taxonomy" id="1465502"/>
    <lineage>
        <taxon>Bacteria</taxon>
        <taxon>Bacillati</taxon>
        <taxon>Bacillota</taxon>
        <taxon>Bacilli</taxon>
        <taxon>Bacillales</taxon>
        <taxon>Sporolactobacillaceae</taxon>
        <taxon>Sporolactobacillus</taxon>
    </lineage>
</organism>
<evidence type="ECO:0000313" key="1">
    <source>
        <dbReference type="EMBL" id="MBM7658868.1"/>
    </source>
</evidence>
<keyword evidence="2" id="KW-1185">Reference proteome</keyword>
<name>A0ABS2QAP5_9BACL</name>
<protein>
    <submittedName>
        <fullName evidence="1">Polyhydroxyalkanoate synthesis regulator phasin</fullName>
    </submittedName>
</protein>
<evidence type="ECO:0000313" key="2">
    <source>
        <dbReference type="Proteomes" id="UP000823201"/>
    </source>
</evidence>
<dbReference type="Proteomes" id="UP000823201">
    <property type="component" value="Unassembled WGS sequence"/>
</dbReference>
<dbReference type="PANTHER" id="PTHR38664:SF1">
    <property type="entry name" value="SLR0058 PROTEIN"/>
    <property type="match status" value="1"/>
</dbReference>
<dbReference type="EMBL" id="JAFBEV010000025">
    <property type="protein sequence ID" value="MBM7658868.1"/>
    <property type="molecule type" value="Genomic_DNA"/>
</dbReference>
<sequence length="109" mass="11810">MNEQIKKIFLAGLGATLLSKEKATQFLSDLSKSGSVAANETKNFVDKLADQGQTKKDQLQDDMKIAIKGSIEELGFVTKEDYQALKAQVAALEEKLTILSGSEASESDK</sequence>
<proteinExistence type="predicted"/>
<accession>A0ABS2QAP5</accession>
<gene>
    <name evidence="1" type="ORF">JOC27_002331</name>
</gene>
<dbReference type="RefSeq" id="WP_205007417.1">
    <property type="nucleotide sequence ID" value="NZ_CBCRXA010000024.1"/>
</dbReference>